<dbReference type="GO" id="GO:0008017">
    <property type="term" value="F:microtubule binding"/>
    <property type="evidence" value="ECO:0007669"/>
    <property type="project" value="InterPro"/>
</dbReference>
<name>A0A3Q4B6D7_MOLML</name>
<evidence type="ECO:0000313" key="9">
    <source>
        <dbReference type="Proteomes" id="UP000261620"/>
    </source>
</evidence>
<dbReference type="Gene3D" id="3.30.920.20">
    <property type="entry name" value="Gas2-like domain"/>
    <property type="match status" value="1"/>
</dbReference>
<protein>
    <submittedName>
        <fullName evidence="8">Uncharacterized protein</fullName>
    </submittedName>
</protein>
<dbReference type="InterPro" id="IPR036872">
    <property type="entry name" value="CH_dom_sf"/>
</dbReference>
<dbReference type="InterPro" id="IPR036534">
    <property type="entry name" value="GAR_dom_sf"/>
</dbReference>
<dbReference type="SMART" id="SM00243">
    <property type="entry name" value="GAS2"/>
    <property type="match status" value="1"/>
</dbReference>
<evidence type="ECO:0000256" key="4">
    <source>
        <dbReference type="ARBA" id="ARBA00038441"/>
    </source>
</evidence>
<accession>A0A3Q4B6D7</accession>
<evidence type="ECO:0000256" key="5">
    <source>
        <dbReference type="SAM" id="MobiDB-lite"/>
    </source>
</evidence>
<feature type="compositionally biased region" description="Polar residues" evidence="5">
    <location>
        <begin position="420"/>
        <end position="429"/>
    </location>
</feature>
<dbReference type="PANTHER" id="PTHR46756:SF7">
    <property type="entry name" value="GAS2-LIKE PROTEIN 3"/>
    <property type="match status" value="1"/>
</dbReference>
<dbReference type="InterPro" id="IPR003108">
    <property type="entry name" value="GAR_dom"/>
</dbReference>
<dbReference type="Proteomes" id="UP000261620">
    <property type="component" value="Unplaced"/>
</dbReference>
<reference evidence="8" key="2">
    <citation type="submission" date="2025-09" db="UniProtKB">
        <authorList>
            <consortium name="Ensembl"/>
        </authorList>
    </citation>
    <scope>IDENTIFICATION</scope>
</reference>
<dbReference type="Gene3D" id="1.10.418.10">
    <property type="entry name" value="Calponin-like domain"/>
    <property type="match status" value="1"/>
</dbReference>
<evidence type="ECO:0000256" key="3">
    <source>
        <dbReference type="ARBA" id="ARBA00023212"/>
    </source>
</evidence>
<dbReference type="PROSITE" id="PS51460">
    <property type="entry name" value="GAR"/>
    <property type="match status" value="1"/>
</dbReference>
<keyword evidence="9" id="KW-1185">Reference proteome</keyword>
<dbReference type="GO" id="GO:0008093">
    <property type="term" value="F:cytoskeletal anchor activity"/>
    <property type="evidence" value="ECO:0007669"/>
    <property type="project" value="TreeGrafter"/>
</dbReference>
<comment type="similarity">
    <text evidence="4">Belongs to the GAS2 family.</text>
</comment>
<evidence type="ECO:0000256" key="2">
    <source>
        <dbReference type="ARBA" id="ARBA00022490"/>
    </source>
</evidence>
<dbReference type="SUPFAM" id="SSF143575">
    <property type="entry name" value="GAS2 domain-like"/>
    <property type="match status" value="1"/>
</dbReference>
<dbReference type="InterPro" id="IPR001715">
    <property type="entry name" value="CH_dom"/>
</dbReference>
<feature type="compositionally biased region" description="Low complexity" evidence="5">
    <location>
        <begin position="321"/>
        <end position="338"/>
    </location>
</feature>
<dbReference type="SUPFAM" id="SSF47576">
    <property type="entry name" value="Calponin-homology domain, CH-domain"/>
    <property type="match status" value="1"/>
</dbReference>
<feature type="domain" description="Calponin-homology (CH)" evidence="6">
    <location>
        <begin position="45"/>
        <end position="162"/>
    </location>
</feature>
<feature type="compositionally biased region" description="Low complexity" evidence="5">
    <location>
        <begin position="430"/>
        <end position="475"/>
    </location>
</feature>
<feature type="region of interest" description="Disordered" evidence="5">
    <location>
        <begin position="292"/>
        <end position="349"/>
    </location>
</feature>
<organism evidence="8 9">
    <name type="scientific">Mola mola</name>
    <name type="common">Ocean sunfish</name>
    <name type="synonym">Tetraodon mola</name>
    <dbReference type="NCBI Taxonomy" id="94237"/>
    <lineage>
        <taxon>Eukaryota</taxon>
        <taxon>Metazoa</taxon>
        <taxon>Chordata</taxon>
        <taxon>Craniata</taxon>
        <taxon>Vertebrata</taxon>
        <taxon>Euteleostomi</taxon>
        <taxon>Actinopterygii</taxon>
        <taxon>Neopterygii</taxon>
        <taxon>Teleostei</taxon>
        <taxon>Neoteleostei</taxon>
        <taxon>Acanthomorphata</taxon>
        <taxon>Eupercaria</taxon>
        <taxon>Tetraodontiformes</taxon>
        <taxon>Molidae</taxon>
        <taxon>Mola</taxon>
    </lineage>
</organism>
<evidence type="ECO:0000256" key="1">
    <source>
        <dbReference type="ARBA" id="ARBA00004245"/>
    </source>
</evidence>
<feature type="compositionally biased region" description="Low complexity" evidence="5">
    <location>
        <begin position="495"/>
        <end position="509"/>
    </location>
</feature>
<feature type="domain" description="GAR" evidence="7">
    <location>
        <begin position="202"/>
        <end position="274"/>
    </location>
</feature>
<evidence type="ECO:0000259" key="7">
    <source>
        <dbReference type="PROSITE" id="PS51460"/>
    </source>
</evidence>
<keyword evidence="2" id="KW-0963">Cytoplasm</keyword>
<dbReference type="Ensembl" id="ENSMMOT00000013467.1">
    <property type="protein sequence ID" value="ENSMMOP00000013250.1"/>
    <property type="gene ID" value="ENSMMOG00000010161.1"/>
</dbReference>
<dbReference type="AlphaFoldDB" id="A0A3Q4B6D7"/>
<comment type="subcellular location">
    <subcellularLocation>
        <location evidence="1">Cytoplasm</location>
        <location evidence="1">Cytoskeleton</location>
    </subcellularLocation>
</comment>
<dbReference type="PROSITE" id="PS50021">
    <property type="entry name" value="CH"/>
    <property type="match status" value="1"/>
</dbReference>
<feature type="compositionally biased region" description="Low complexity" evidence="5">
    <location>
        <begin position="397"/>
        <end position="408"/>
    </location>
</feature>
<dbReference type="Pfam" id="PF02187">
    <property type="entry name" value="GAS2"/>
    <property type="match status" value="1"/>
</dbReference>
<keyword evidence="3" id="KW-0206">Cytoskeleton</keyword>
<feature type="compositionally biased region" description="Polar residues" evidence="5">
    <location>
        <begin position="560"/>
        <end position="569"/>
    </location>
</feature>
<evidence type="ECO:0000313" key="8">
    <source>
        <dbReference type="Ensembl" id="ENSMMOP00000013250.1"/>
    </source>
</evidence>
<dbReference type="GO" id="GO:0051764">
    <property type="term" value="P:actin crosslink formation"/>
    <property type="evidence" value="ECO:0007669"/>
    <property type="project" value="TreeGrafter"/>
</dbReference>
<feature type="region of interest" description="Disordered" evidence="5">
    <location>
        <begin position="374"/>
        <end position="647"/>
    </location>
</feature>
<dbReference type="GO" id="GO:0051015">
    <property type="term" value="F:actin filament binding"/>
    <property type="evidence" value="ECO:0007669"/>
    <property type="project" value="TreeGrafter"/>
</dbReference>
<dbReference type="PANTHER" id="PTHR46756">
    <property type="entry name" value="TRANSGELIN"/>
    <property type="match status" value="1"/>
</dbReference>
<feature type="compositionally biased region" description="Low complexity" evidence="5">
    <location>
        <begin position="525"/>
        <end position="546"/>
    </location>
</feature>
<dbReference type="Pfam" id="PF00307">
    <property type="entry name" value="CH"/>
    <property type="match status" value="1"/>
</dbReference>
<evidence type="ECO:0000259" key="6">
    <source>
        <dbReference type="PROSITE" id="PS50021"/>
    </source>
</evidence>
<sequence length="647" mass="69367">LGIQALSFYTLKSPRSPLAQRHGPGLADVFQYDQWLAVRHEANLVPMQEDLAIWLTGMLGEEVRAEFFMEELNNGVKLCELIGALKTKVAQSCPSLFPTRKVACKLDASPGSFFARDNTANFLAWCRQIGVEETYLFESEGLVLHKEPRQVCLCLLEIGRIISKYGVEPPVLVKLEKEIELEETRLMTEEPPPAIKTFSVCCQHGGLYQSGHGMDDPPCNCSNRVSIEYLSEGRYRLGDKTLFIRMLHGKHVMVRVGGGWDTLRGFLMKYDPLRVLQFTTLEQKILAFQKGAPGVGGHHSNAAPPPPPDMDPLSAVNNLISSSSSSSSTSSSSSVSASKPPPVASAGQTCRSYAASPSCTPTLPRKCLAVTAKKAMQGTPSPRKPNQLPLPVTTKGSSSLPSIPVVSSKQPASKLKVRPSPNSSASQPRSPVCPEPSSKCPKPSSPCTSPSASSVPRASQRSRLAQRRPGSPASRLRLEAARRARTATKVVVMQTPTRTPTPSSRTVSPALPKPTYSLPKSREVTATATATAKAKGPAQTKAAAAAVPRPVLGTGISPVSRVNQKTPTPATAQRAGRKQAAAATNATDGKSSLKPETSPGSALAPQKTSPKIKVVKTEPIVSKKMPQCKGKSGDPYFEMSSRRRQKT</sequence>
<feature type="compositionally biased region" description="Low complexity" evidence="5">
    <location>
        <begin position="570"/>
        <end position="590"/>
    </location>
</feature>
<dbReference type="GO" id="GO:0005884">
    <property type="term" value="C:actin filament"/>
    <property type="evidence" value="ECO:0007669"/>
    <property type="project" value="TreeGrafter"/>
</dbReference>
<proteinExistence type="inferred from homology"/>
<dbReference type="SMART" id="SM00033">
    <property type="entry name" value="CH"/>
    <property type="match status" value="1"/>
</dbReference>
<reference evidence="8" key="1">
    <citation type="submission" date="2025-08" db="UniProtKB">
        <authorList>
            <consortium name="Ensembl"/>
        </authorList>
    </citation>
    <scope>IDENTIFICATION</scope>
</reference>